<keyword evidence="2" id="KW-1185">Reference proteome</keyword>
<organism evidence="1 2">
    <name type="scientific">Eumeta variegata</name>
    <name type="common">Bagworm moth</name>
    <name type="synonym">Eumeta japonica</name>
    <dbReference type="NCBI Taxonomy" id="151549"/>
    <lineage>
        <taxon>Eukaryota</taxon>
        <taxon>Metazoa</taxon>
        <taxon>Ecdysozoa</taxon>
        <taxon>Arthropoda</taxon>
        <taxon>Hexapoda</taxon>
        <taxon>Insecta</taxon>
        <taxon>Pterygota</taxon>
        <taxon>Neoptera</taxon>
        <taxon>Endopterygota</taxon>
        <taxon>Lepidoptera</taxon>
        <taxon>Glossata</taxon>
        <taxon>Ditrysia</taxon>
        <taxon>Tineoidea</taxon>
        <taxon>Psychidae</taxon>
        <taxon>Oiketicinae</taxon>
        <taxon>Eumeta</taxon>
    </lineage>
</organism>
<proteinExistence type="predicted"/>
<dbReference type="EMBL" id="BGZK01002631">
    <property type="protein sequence ID" value="GBP95442.1"/>
    <property type="molecule type" value="Genomic_DNA"/>
</dbReference>
<sequence>MVRKFNVRSRVDGDDRTNHTIPALSCGRPSIRSVRRCSHLRHLPSPHSAPVNRRIRCRLIPNGVSTNVEECASGTEKLLMMELGINELGKPEKFFTSLK</sequence>
<comment type="caution">
    <text evidence="1">The sequence shown here is derived from an EMBL/GenBank/DDBJ whole genome shotgun (WGS) entry which is preliminary data.</text>
</comment>
<dbReference type="Proteomes" id="UP000299102">
    <property type="component" value="Unassembled WGS sequence"/>
</dbReference>
<protein>
    <submittedName>
        <fullName evidence="1">Uncharacterized protein</fullName>
    </submittedName>
</protein>
<name>A0A4C2A6L1_EUMVA</name>
<accession>A0A4C2A6L1</accession>
<gene>
    <name evidence="1" type="ORF">EVAR_99997_1</name>
</gene>
<reference evidence="1 2" key="1">
    <citation type="journal article" date="2019" name="Commun. Biol.">
        <title>The bagworm genome reveals a unique fibroin gene that provides high tensile strength.</title>
        <authorList>
            <person name="Kono N."/>
            <person name="Nakamura H."/>
            <person name="Ohtoshi R."/>
            <person name="Tomita M."/>
            <person name="Numata K."/>
            <person name="Arakawa K."/>
        </authorList>
    </citation>
    <scope>NUCLEOTIDE SEQUENCE [LARGE SCALE GENOMIC DNA]</scope>
</reference>
<dbReference type="AlphaFoldDB" id="A0A4C2A6L1"/>
<evidence type="ECO:0000313" key="1">
    <source>
        <dbReference type="EMBL" id="GBP95442.1"/>
    </source>
</evidence>
<evidence type="ECO:0000313" key="2">
    <source>
        <dbReference type="Proteomes" id="UP000299102"/>
    </source>
</evidence>